<dbReference type="AlphaFoldDB" id="A0A2X3GUT3"/>
<reference evidence="5 6" key="1">
    <citation type="submission" date="2018-06" db="EMBL/GenBank/DDBJ databases">
        <authorList>
            <consortium name="Pathogen Informatics"/>
            <person name="Doyle S."/>
        </authorList>
    </citation>
    <scope>NUCLEOTIDE SEQUENCE [LARGE SCALE GENOMIC DNA]</scope>
    <source>
        <strain evidence="5 6">NCTC13940</strain>
    </source>
</reference>
<dbReference type="InterPro" id="IPR011611">
    <property type="entry name" value="PfkB_dom"/>
</dbReference>
<dbReference type="SUPFAM" id="SSF53613">
    <property type="entry name" value="Ribokinase-like"/>
    <property type="match status" value="1"/>
</dbReference>
<dbReference type="GO" id="GO:0047590">
    <property type="term" value="F:5-dehydro-2-deoxygluconokinase activity"/>
    <property type="evidence" value="ECO:0007669"/>
    <property type="project" value="UniProtKB-EC"/>
</dbReference>
<evidence type="ECO:0000256" key="1">
    <source>
        <dbReference type="ARBA" id="ARBA00010688"/>
    </source>
</evidence>
<dbReference type="PANTHER" id="PTHR43320:SF2">
    <property type="entry name" value="2-DEHYDRO-3-DEOXYGLUCONOKINASE_2-DEHYDRO-3-DEOXYGALACTONOKINASE"/>
    <property type="match status" value="1"/>
</dbReference>
<evidence type="ECO:0000256" key="2">
    <source>
        <dbReference type="ARBA" id="ARBA00022679"/>
    </source>
</evidence>
<accession>A0A2X3GUT3</accession>
<dbReference type="Gene3D" id="3.40.1190.20">
    <property type="match status" value="1"/>
</dbReference>
<feature type="domain" description="Carbohydrate kinase PfkB" evidence="4">
    <location>
        <begin position="2"/>
        <end position="308"/>
    </location>
</feature>
<dbReference type="Proteomes" id="UP000250257">
    <property type="component" value="Unassembled WGS sequence"/>
</dbReference>
<comment type="similarity">
    <text evidence="1">Belongs to the carbohydrate kinase PfkB family.</text>
</comment>
<dbReference type="EMBL" id="UAWT01000049">
    <property type="protein sequence ID" value="SQC72108.1"/>
    <property type="molecule type" value="Genomic_DNA"/>
</dbReference>
<sequence length="337" mass="38121">MKVLSYGEVNLRFSPPDYMLLEQTNQLTYQVTGTGVNLLTNLKSFGMEVSLLTSLPDNHVGKAAASDIRKYGIQDDFIYFNQHHHIGSYFVELGYGIRPTVVTYQNRLASAFCQANPESYHLEAAVMANDIIHICGITLLLNEKTRTTALELADYANRLGKKLYFDFNYRPSLNTEHSHEFIKAQYEKILYKADVVFGGIRDIKELLDISVNQEKSYGSQLEEGIQILKQKYGVKTYVGTSRNDRDGKHMISGFMDGESFKMSQEWPVEIYDRIGAGDAYAAGIIYGLNQETWSEEEVLEFATCNAVLAHTIPGDVPYTNVEEVQSLMNGERQTLIR</sequence>
<dbReference type="EC" id="2.7.1.92" evidence="5"/>
<dbReference type="STRING" id="1214117.LFLEISCH_06678"/>
<name>A0A2X3GUT3_9LIST</name>
<evidence type="ECO:0000256" key="3">
    <source>
        <dbReference type="ARBA" id="ARBA00022777"/>
    </source>
</evidence>
<dbReference type="InterPro" id="IPR052700">
    <property type="entry name" value="Carb_kinase_PfkB-like"/>
</dbReference>
<evidence type="ECO:0000313" key="6">
    <source>
        <dbReference type="Proteomes" id="UP000250257"/>
    </source>
</evidence>
<dbReference type="PANTHER" id="PTHR43320">
    <property type="entry name" value="SUGAR KINASE"/>
    <property type="match status" value="1"/>
</dbReference>
<gene>
    <name evidence="5" type="primary">iolC_2</name>
    <name evidence="5" type="ORF">NCTC13940_02822</name>
</gene>
<evidence type="ECO:0000259" key="4">
    <source>
        <dbReference type="Pfam" id="PF00294"/>
    </source>
</evidence>
<keyword evidence="3 5" id="KW-0418">Kinase</keyword>
<organism evidence="5 6">
    <name type="scientific">Listeria fleischmannii subsp. fleischmannii</name>
    <dbReference type="NCBI Taxonomy" id="1671902"/>
    <lineage>
        <taxon>Bacteria</taxon>
        <taxon>Bacillati</taxon>
        <taxon>Bacillota</taxon>
        <taxon>Bacilli</taxon>
        <taxon>Bacillales</taxon>
        <taxon>Listeriaceae</taxon>
        <taxon>Listeria</taxon>
    </lineage>
</organism>
<protein>
    <submittedName>
        <fullName evidence="5">5-dehydro-2-deoxygluconokinase</fullName>
        <ecNumber evidence="5">2.7.1.92</ecNumber>
    </submittedName>
</protein>
<evidence type="ECO:0000313" key="5">
    <source>
        <dbReference type="EMBL" id="SQC72108.1"/>
    </source>
</evidence>
<dbReference type="Pfam" id="PF00294">
    <property type="entry name" value="PfkB"/>
    <property type="match status" value="1"/>
</dbReference>
<dbReference type="RefSeq" id="WP_007474216.1">
    <property type="nucleotide sequence ID" value="NZ_UAWT01000049.1"/>
</dbReference>
<keyword evidence="2 5" id="KW-0808">Transferase</keyword>
<proteinExistence type="inferred from homology"/>
<dbReference type="InterPro" id="IPR029056">
    <property type="entry name" value="Ribokinase-like"/>
</dbReference>
<dbReference type="CDD" id="cd01166">
    <property type="entry name" value="KdgK"/>
    <property type="match status" value="1"/>
</dbReference>